<organism evidence="3 4">
    <name type="scientific">Microvirga lupini</name>
    <dbReference type="NCBI Taxonomy" id="420324"/>
    <lineage>
        <taxon>Bacteria</taxon>
        <taxon>Pseudomonadati</taxon>
        <taxon>Pseudomonadota</taxon>
        <taxon>Alphaproteobacteria</taxon>
        <taxon>Hyphomicrobiales</taxon>
        <taxon>Methylobacteriaceae</taxon>
        <taxon>Microvirga</taxon>
    </lineage>
</organism>
<evidence type="ECO:0000313" key="3">
    <source>
        <dbReference type="EMBL" id="MBB3021371.1"/>
    </source>
</evidence>
<dbReference type="InterPro" id="IPR023210">
    <property type="entry name" value="NADP_OxRdtase_dom"/>
</dbReference>
<dbReference type="Pfam" id="PF00248">
    <property type="entry name" value="Aldo_ket_red"/>
    <property type="match status" value="1"/>
</dbReference>
<comment type="caution">
    <text evidence="3">The sequence shown here is derived from an EMBL/GenBank/DDBJ whole genome shotgun (WGS) entry which is preliminary data.</text>
</comment>
<feature type="domain" description="NADP-dependent oxidoreductase" evidence="2">
    <location>
        <begin position="16"/>
        <end position="77"/>
    </location>
</feature>
<evidence type="ECO:0000259" key="2">
    <source>
        <dbReference type="Pfam" id="PF00248"/>
    </source>
</evidence>
<dbReference type="SUPFAM" id="SSF51430">
    <property type="entry name" value="NAD(P)-linked oxidoreductase"/>
    <property type="match status" value="1"/>
</dbReference>
<dbReference type="GO" id="GO:0005829">
    <property type="term" value="C:cytosol"/>
    <property type="evidence" value="ECO:0007669"/>
    <property type="project" value="TreeGrafter"/>
</dbReference>
<dbReference type="PANTHER" id="PTHR43364:SF4">
    <property type="entry name" value="NAD(P)-LINKED OXIDOREDUCTASE SUPERFAMILY PROTEIN"/>
    <property type="match status" value="1"/>
</dbReference>
<gene>
    <name evidence="3" type="ORF">FHR70_004467</name>
</gene>
<accession>A0A7W4VQH5</accession>
<dbReference type="InterPro" id="IPR036812">
    <property type="entry name" value="NAD(P)_OxRdtase_dom_sf"/>
</dbReference>
<reference evidence="3 4" key="1">
    <citation type="submission" date="2020-08" db="EMBL/GenBank/DDBJ databases">
        <title>The Agave Microbiome: Exploring the role of microbial communities in plant adaptations to desert environments.</title>
        <authorList>
            <person name="Partida-Martinez L.P."/>
        </authorList>
    </citation>
    <scope>NUCLEOTIDE SEQUENCE [LARGE SCALE GENOMIC DNA]</scope>
    <source>
        <strain evidence="3 4">AT3.9</strain>
    </source>
</reference>
<name>A0A7W4VQH5_9HYPH</name>
<protein>
    <submittedName>
        <fullName evidence="3">Aryl-alcohol dehydrogenase-like predicted oxidoreductase</fullName>
    </submittedName>
</protein>
<dbReference type="PANTHER" id="PTHR43364">
    <property type="entry name" value="NADH-SPECIFIC METHYLGLYOXAL REDUCTASE-RELATED"/>
    <property type="match status" value="1"/>
</dbReference>
<dbReference type="Gene3D" id="3.20.20.100">
    <property type="entry name" value="NADP-dependent oxidoreductase domain"/>
    <property type="match status" value="1"/>
</dbReference>
<dbReference type="AlphaFoldDB" id="A0A7W4VQH5"/>
<dbReference type="InterPro" id="IPR050523">
    <property type="entry name" value="AKR_Detox_Biosynth"/>
</dbReference>
<keyword evidence="4" id="KW-1185">Reference proteome</keyword>
<keyword evidence="1" id="KW-0560">Oxidoreductase</keyword>
<dbReference type="EMBL" id="JACHWB010000009">
    <property type="protein sequence ID" value="MBB3021371.1"/>
    <property type="molecule type" value="Genomic_DNA"/>
</dbReference>
<sequence length="91" mass="9763">MEYVNFGSSGLKVSRICLGCMSFGASNAGTHSWVLSEDDSRPIIKRALDLGINFFDTANAYSLGASEEILGRALNDFAPPGGSRRGYEGLR</sequence>
<dbReference type="GO" id="GO:0016491">
    <property type="term" value="F:oxidoreductase activity"/>
    <property type="evidence" value="ECO:0007669"/>
    <property type="project" value="UniProtKB-KW"/>
</dbReference>
<dbReference type="Proteomes" id="UP000532010">
    <property type="component" value="Unassembled WGS sequence"/>
</dbReference>
<evidence type="ECO:0000313" key="4">
    <source>
        <dbReference type="Proteomes" id="UP000532010"/>
    </source>
</evidence>
<evidence type="ECO:0000256" key="1">
    <source>
        <dbReference type="ARBA" id="ARBA00023002"/>
    </source>
</evidence>
<proteinExistence type="predicted"/>